<dbReference type="InterPro" id="IPR006464">
    <property type="entry name" value="AcTrfase_RimI/Ard1"/>
</dbReference>
<dbReference type="EMBL" id="CP020472">
    <property type="protein sequence ID" value="ARD21326.1"/>
    <property type="molecule type" value="Genomic_DNA"/>
</dbReference>
<dbReference type="Proteomes" id="UP000191820">
    <property type="component" value="Chromosome"/>
</dbReference>
<feature type="domain" description="N-acetyltransferase" evidence="6">
    <location>
        <begin position="19"/>
        <end position="164"/>
    </location>
</feature>
<keyword evidence="8" id="KW-1185">Reference proteome</keyword>
<dbReference type="Pfam" id="PF00583">
    <property type="entry name" value="Acetyltransf_1"/>
    <property type="match status" value="1"/>
</dbReference>
<evidence type="ECO:0000313" key="8">
    <source>
        <dbReference type="Proteomes" id="UP000191820"/>
    </source>
</evidence>
<protein>
    <recommendedName>
        <fullName evidence="5">[Ribosomal protein bS18]-alanine N-acetyltransferase</fullName>
        <ecNumber evidence="5">2.3.1.266</ecNumber>
    </recommendedName>
</protein>
<feature type="active site" description="Proton donor" evidence="5">
    <location>
        <position position="132"/>
    </location>
</feature>
<dbReference type="PANTHER" id="PTHR43420">
    <property type="entry name" value="ACETYLTRANSFERASE"/>
    <property type="match status" value="1"/>
</dbReference>
<dbReference type="EC" id="2.3.1.266" evidence="5"/>
<dbReference type="SUPFAM" id="SSF55729">
    <property type="entry name" value="Acyl-CoA N-acyltransferases (Nat)"/>
    <property type="match status" value="1"/>
</dbReference>
<comment type="catalytic activity">
    <reaction evidence="5">
        <text>N-terminal L-alanyl-[ribosomal protein bS18] + acetyl-CoA = N-terminal N(alpha)-acetyl-L-alanyl-[ribosomal protein bS18] + CoA + H(+)</text>
        <dbReference type="Rhea" id="RHEA:43756"/>
        <dbReference type="Rhea" id="RHEA-COMP:10676"/>
        <dbReference type="Rhea" id="RHEA-COMP:10677"/>
        <dbReference type="ChEBI" id="CHEBI:15378"/>
        <dbReference type="ChEBI" id="CHEBI:57287"/>
        <dbReference type="ChEBI" id="CHEBI:57288"/>
        <dbReference type="ChEBI" id="CHEBI:64718"/>
        <dbReference type="ChEBI" id="CHEBI:83683"/>
        <dbReference type="EC" id="2.3.1.266"/>
    </reaction>
</comment>
<feature type="binding site" evidence="5">
    <location>
        <position position="125"/>
    </location>
    <ligand>
        <name>acetyl-CoA</name>
        <dbReference type="ChEBI" id="CHEBI:57288"/>
    </ligand>
</feature>
<comment type="caution">
    <text evidence="5">Lacks conserved residue(s) required for the propagation of feature annotation.</text>
</comment>
<dbReference type="NCBIfam" id="TIGR01575">
    <property type="entry name" value="rimI"/>
    <property type="match status" value="1"/>
</dbReference>
<dbReference type="InterPro" id="IPR000182">
    <property type="entry name" value="GNAT_dom"/>
</dbReference>
<proteinExistence type="inferred from homology"/>
<keyword evidence="2 5" id="KW-0963">Cytoplasm</keyword>
<organism evidence="7 8">
    <name type="scientific">Shewanella japonica</name>
    <dbReference type="NCBI Taxonomy" id="93973"/>
    <lineage>
        <taxon>Bacteria</taxon>
        <taxon>Pseudomonadati</taxon>
        <taxon>Pseudomonadota</taxon>
        <taxon>Gammaproteobacteria</taxon>
        <taxon>Alteromonadales</taxon>
        <taxon>Shewanellaceae</taxon>
        <taxon>Shewanella</taxon>
    </lineage>
</organism>
<comment type="similarity">
    <text evidence="1 5">Belongs to the acetyltransferase family. RimI subfamily.</text>
</comment>
<dbReference type="InterPro" id="IPR050680">
    <property type="entry name" value="YpeA/RimI_acetyltransf"/>
</dbReference>
<comment type="subcellular location">
    <subcellularLocation>
        <location evidence="5">Cytoplasm</location>
    </subcellularLocation>
</comment>
<dbReference type="PROSITE" id="PS51186">
    <property type="entry name" value="GNAT"/>
    <property type="match status" value="1"/>
</dbReference>
<reference evidence="7 8" key="1">
    <citation type="submission" date="2017-03" db="EMBL/GenBank/DDBJ databases">
        <title>Genome sequencing of Shewanella japonica KCTC 22435.</title>
        <authorList>
            <person name="Kim K.M."/>
        </authorList>
    </citation>
    <scope>NUCLEOTIDE SEQUENCE [LARGE SCALE GENOMIC DNA]</scope>
    <source>
        <strain evidence="7 8">KCTC 22435</strain>
    </source>
</reference>
<name>A0ABM6JHQ5_9GAMM</name>
<evidence type="ECO:0000256" key="4">
    <source>
        <dbReference type="ARBA" id="ARBA00023315"/>
    </source>
</evidence>
<evidence type="ECO:0000256" key="3">
    <source>
        <dbReference type="ARBA" id="ARBA00022679"/>
    </source>
</evidence>
<evidence type="ECO:0000256" key="2">
    <source>
        <dbReference type="ARBA" id="ARBA00022490"/>
    </source>
</evidence>
<evidence type="ECO:0000256" key="5">
    <source>
        <dbReference type="HAMAP-Rule" id="MF_02210"/>
    </source>
</evidence>
<dbReference type="InterPro" id="IPR043690">
    <property type="entry name" value="RimI"/>
</dbReference>
<comment type="function">
    <text evidence="5">Acetylates the N-terminal alanine of ribosomal protein bS18.</text>
</comment>
<dbReference type="Gene3D" id="3.40.630.30">
    <property type="match status" value="1"/>
</dbReference>
<gene>
    <name evidence="5" type="primary">rimI</name>
    <name evidence="7" type="ORF">SJ2017_0995</name>
</gene>
<evidence type="ECO:0000256" key="1">
    <source>
        <dbReference type="ARBA" id="ARBA00005395"/>
    </source>
</evidence>
<keyword evidence="4 5" id="KW-0012">Acyltransferase</keyword>
<dbReference type="InterPro" id="IPR016181">
    <property type="entry name" value="Acyl_CoA_acyltransferase"/>
</dbReference>
<dbReference type="HAMAP" id="MF_02210">
    <property type="entry name" value="RimI"/>
    <property type="match status" value="1"/>
</dbReference>
<accession>A0ABM6JHQ5</accession>
<sequence>MSDNSSLPEYQKIPSSLTVTIRLLEVENAPEMFNIEQQAHSHPWSLTNLADCFGRLYRVYGAYDGQILVGFAIVQQMVDELTLLDICIVPNYQGLGLGKQLLDHLMIDARQYDAVVVMLEVRQSNQAAIGLYHKLGFSESGRRKGYYPCDTGREDAILMDYSIEAA</sequence>
<feature type="active site" description="Proton acceptor" evidence="5">
    <location>
        <position position="120"/>
    </location>
</feature>
<keyword evidence="3 5" id="KW-0808">Transferase</keyword>
<dbReference type="RefSeq" id="WP_080915088.1">
    <property type="nucleotide sequence ID" value="NZ_CP020472.1"/>
</dbReference>
<dbReference type="PANTHER" id="PTHR43420:SF51">
    <property type="entry name" value="PEPTIDYL-LYSINE N-ACETYLTRANSFERASE YIAC"/>
    <property type="match status" value="1"/>
</dbReference>
<evidence type="ECO:0000313" key="7">
    <source>
        <dbReference type="EMBL" id="ARD21326.1"/>
    </source>
</evidence>
<evidence type="ECO:0000259" key="6">
    <source>
        <dbReference type="PROSITE" id="PS51186"/>
    </source>
</evidence>
<dbReference type="CDD" id="cd04301">
    <property type="entry name" value="NAT_SF"/>
    <property type="match status" value="1"/>
</dbReference>